<dbReference type="PANTHER" id="PTHR39585:SF1">
    <property type="entry name" value="FAD ASSEMBLY FACTOR SDHE"/>
    <property type="match status" value="1"/>
</dbReference>
<gene>
    <name evidence="6" type="ORF">BA177_07745</name>
</gene>
<dbReference type="OrthoDB" id="9180899at2"/>
<proteinExistence type="inferred from homology"/>
<evidence type="ECO:0000313" key="7">
    <source>
        <dbReference type="Proteomes" id="UP000092695"/>
    </source>
</evidence>
<sequence>MNPADSPSKSQLRWQCRRGMRELDVLLSAWLEEHFDAASDSQKAGFCSLLELPDPQLAGYLLQGVSVSDPDTANVVKLIRGDSKA</sequence>
<comment type="subcellular location">
    <subcellularLocation>
        <location evidence="1">Cytoplasm</location>
    </subcellularLocation>
</comment>
<dbReference type="EMBL" id="CP016268">
    <property type="protein sequence ID" value="ANO51108.1"/>
    <property type="molecule type" value="Genomic_DNA"/>
</dbReference>
<dbReference type="InterPro" id="IPR005631">
    <property type="entry name" value="SDH"/>
</dbReference>
<dbReference type="RefSeq" id="WP_068615058.1">
    <property type="nucleotide sequence ID" value="NZ_CP016268.1"/>
</dbReference>
<organism evidence="6 7">
    <name type="scientific">Woeseia oceani</name>
    <dbReference type="NCBI Taxonomy" id="1548547"/>
    <lineage>
        <taxon>Bacteria</taxon>
        <taxon>Pseudomonadati</taxon>
        <taxon>Pseudomonadota</taxon>
        <taxon>Gammaproteobacteria</taxon>
        <taxon>Woeseiales</taxon>
        <taxon>Woeseiaceae</taxon>
        <taxon>Woeseia</taxon>
    </lineage>
</organism>
<dbReference type="KEGG" id="woc:BA177_07745"/>
<evidence type="ECO:0000256" key="3">
    <source>
        <dbReference type="ARBA" id="ARBA00019418"/>
    </source>
</evidence>
<keyword evidence="7" id="KW-1185">Reference proteome</keyword>
<dbReference type="Gene3D" id="1.10.150.250">
    <property type="entry name" value="Flavinator of succinate dehydrogenase"/>
    <property type="match status" value="1"/>
</dbReference>
<keyword evidence="4" id="KW-0963">Cytoplasm</keyword>
<dbReference type="PANTHER" id="PTHR39585">
    <property type="entry name" value="FAD ASSEMBLY FACTOR SDHE"/>
    <property type="match status" value="1"/>
</dbReference>
<dbReference type="AlphaFoldDB" id="A0A193LF65"/>
<evidence type="ECO:0000256" key="2">
    <source>
        <dbReference type="ARBA" id="ARBA00008571"/>
    </source>
</evidence>
<reference evidence="6 7" key="1">
    <citation type="submission" date="2016-06" db="EMBL/GenBank/DDBJ databases">
        <title>Complete genome sequence of a deep-branching marine Gamma Proteobacterium Woeseia oceani type strain XK5.</title>
        <authorList>
            <person name="Mu D."/>
            <person name="Du Z."/>
        </authorList>
    </citation>
    <scope>NUCLEOTIDE SEQUENCE [LARGE SCALE GENOMIC DNA]</scope>
    <source>
        <strain evidence="6 7">XK5</strain>
    </source>
</reference>
<name>A0A193LF65_9GAMM</name>
<dbReference type="Proteomes" id="UP000092695">
    <property type="component" value="Chromosome"/>
</dbReference>
<keyword evidence="5" id="KW-0143">Chaperone</keyword>
<dbReference type="GO" id="GO:0006105">
    <property type="term" value="P:succinate metabolic process"/>
    <property type="evidence" value="ECO:0007669"/>
    <property type="project" value="TreeGrafter"/>
</dbReference>
<protein>
    <recommendedName>
        <fullName evidence="3">FAD assembly factor SdhE</fullName>
    </recommendedName>
</protein>
<evidence type="ECO:0000256" key="5">
    <source>
        <dbReference type="ARBA" id="ARBA00023186"/>
    </source>
</evidence>
<evidence type="ECO:0000256" key="1">
    <source>
        <dbReference type="ARBA" id="ARBA00004496"/>
    </source>
</evidence>
<dbReference type="Pfam" id="PF03937">
    <property type="entry name" value="Sdh5"/>
    <property type="match status" value="1"/>
</dbReference>
<evidence type="ECO:0000256" key="4">
    <source>
        <dbReference type="ARBA" id="ARBA00022490"/>
    </source>
</evidence>
<dbReference type="GO" id="GO:0005737">
    <property type="term" value="C:cytoplasm"/>
    <property type="evidence" value="ECO:0007669"/>
    <property type="project" value="UniProtKB-SubCell"/>
</dbReference>
<dbReference type="InterPro" id="IPR050531">
    <property type="entry name" value="SdhE_FAD_assembly_factor"/>
</dbReference>
<accession>A0A193LF65</accession>
<dbReference type="SUPFAM" id="SSF109910">
    <property type="entry name" value="YgfY-like"/>
    <property type="match status" value="1"/>
</dbReference>
<evidence type="ECO:0000313" key="6">
    <source>
        <dbReference type="EMBL" id="ANO51108.1"/>
    </source>
</evidence>
<comment type="similarity">
    <text evidence="2">Belongs to the SdhE FAD assembly factor family.</text>
</comment>
<dbReference type="InterPro" id="IPR036714">
    <property type="entry name" value="SDH_sf"/>
</dbReference>
<dbReference type="STRING" id="1548547.BA177_07745"/>